<dbReference type="Pfam" id="PF00650">
    <property type="entry name" value="CRAL_TRIO"/>
    <property type="match status" value="1"/>
</dbReference>
<dbReference type="PROSITE" id="PS50191">
    <property type="entry name" value="CRAL_TRIO"/>
    <property type="match status" value="1"/>
</dbReference>
<dbReference type="PRINTS" id="PR00180">
    <property type="entry name" value="CRETINALDHBP"/>
</dbReference>
<feature type="domain" description="CRAL-TRIO" evidence="1">
    <location>
        <begin position="1"/>
        <end position="118"/>
    </location>
</feature>
<accession>A0A0T6AU87</accession>
<evidence type="ECO:0000259" key="1">
    <source>
        <dbReference type="PROSITE" id="PS50191"/>
    </source>
</evidence>
<evidence type="ECO:0000313" key="3">
    <source>
        <dbReference type="Proteomes" id="UP000051574"/>
    </source>
</evidence>
<dbReference type="InterPro" id="IPR001251">
    <property type="entry name" value="CRAL-TRIO_dom"/>
</dbReference>
<dbReference type="Gene3D" id="3.40.525.10">
    <property type="entry name" value="CRAL-TRIO lipid binding domain"/>
    <property type="match status" value="1"/>
</dbReference>
<gene>
    <name evidence="2" type="ORF">AMK59_7392</name>
</gene>
<dbReference type="SUPFAM" id="SSF52087">
    <property type="entry name" value="CRAL/TRIO domain"/>
    <property type="match status" value="1"/>
</dbReference>
<organism evidence="2 3">
    <name type="scientific">Oryctes borbonicus</name>
    <dbReference type="NCBI Taxonomy" id="1629725"/>
    <lineage>
        <taxon>Eukaryota</taxon>
        <taxon>Metazoa</taxon>
        <taxon>Ecdysozoa</taxon>
        <taxon>Arthropoda</taxon>
        <taxon>Hexapoda</taxon>
        <taxon>Insecta</taxon>
        <taxon>Pterygota</taxon>
        <taxon>Neoptera</taxon>
        <taxon>Endopterygota</taxon>
        <taxon>Coleoptera</taxon>
        <taxon>Polyphaga</taxon>
        <taxon>Scarabaeiformia</taxon>
        <taxon>Scarabaeidae</taxon>
        <taxon>Dynastinae</taxon>
        <taxon>Oryctes</taxon>
    </lineage>
</organism>
<comment type="caution">
    <text evidence="2">The sequence shown here is derived from an EMBL/GenBank/DDBJ whole genome shotgun (WGS) entry which is preliminary data.</text>
</comment>
<proteinExistence type="predicted"/>
<dbReference type="GO" id="GO:0016020">
    <property type="term" value="C:membrane"/>
    <property type="evidence" value="ECO:0007669"/>
    <property type="project" value="TreeGrafter"/>
</dbReference>
<dbReference type="AlphaFoldDB" id="A0A0T6AU87"/>
<protein>
    <submittedName>
        <fullName evidence="2">CRAL-TRIO domain containing protein</fullName>
    </submittedName>
</protein>
<dbReference type="PANTHER" id="PTHR10174">
    <property type="entry name" value="ALPHA-TOCOPHEROL TRANSFER PROTEIN-RELATED"/>
    <property type="match status" value="1"/>
</dbReference>
<dbReference type="EMBL" id="LJIG01022828">
    <property type="protein sequence ID" value="KRT78509.1"/>
    <property type="molecule type" value="Genomic_DNA"/>
</dbReference>
<dbReference type="OrthoDB" id="8169913at2759"/>
<keyword evidence="3" id="KW-1185">Reference proteome</keyword>
<dbReference type="InterPro" id="IPR036865">
    <property type="entry name" value="CRAL-TRIO_dom_sf"/>
</dbReference>
<sequence>MISDIIVNEDDHFVICGMVVFQDMTGLTMSHMAQMNPVITKKHVAYFQEAHPSRSKQIHFFNIPSFFDTLLGIIKPLIKEKFQQRIYAHNTSRVEDMYKYIPKSILPMEYGGEAGPIQELIDYWKNKVESYADWFKDDSQYIANESKRVGKAKIANNFFGIEGSFRKLDID</sequence>
<evidence type="ECO:0000313" key="2">
    <source>
        <dbReference type="EMBL" id="KRT78509.1"/>
    </source>
</evidence>
<name>A0A0T6AU87_9SCAR</name>
<dbReference type="Proteomes" id="UP000051574">
    <property type="component" value="Unassembled WGS sequence"/>
</dbReference>
<dbReference type="PANTHER" id="PTHR10174:SF224">
    <property type="entry name" value="RETINOL-BINDING PROTEIN PINTA"/>
    <property type="match status" value="1"/>
</dbReference>
<dbReference type="GO" id="GO:1902936">
    <property type="term" value="F:phosphatidylinositol bisphosphate binding"/>
    <property type="evidence" value="ECO:0007669"/>
    <property type="project" value="TreeGrafter"/>
</dbReference>
<reference evidence="2 3" key="1">
    <citation type="submission" date="2015-09" db="EMBL/GenBank/DDBJ databases">
        <title>Draft genome of the scarab beetle Oryctes borbonicus.</title>
        <authorList>
            <person name="Meyer J.M."/>
            <person name="Markov G.V."/>
            <person name="Baskaran P."/>
            <person name="Herrmann M."/>
            <person name="Sommer R.J."/>
            <person name="Roedelsperger C."/>
        </authorList>
    </citation>
    <scope>NUCLEOTIDE SEQUENCE [LARGE SCALE GENOMIC DNA]</scope>
    <source>
        <strain evidence="2">OB123</strain>
        <tissue evidence="2">Whole animal</tissue>
    </source>
</reference>
<dbReference type="CDD" id="cd00170">
    <property type="entry name" value="SEC14"/>
    <property type="match status" value="1"/>
</dbReference>